<sequence>MAKRTKKVGIMGKYGTLYGASLRKMVKKIEISQHAKYTCSFCSKTKMKKRAVGIWHCGSCMKTVAGGAWTYNTTSAVPVKSAIRRLKGLKTNRCSSSKPLWLAQLPHLCKRASKDPEGSYTESRQLTTEEEKPEL</sequence>
<dbReference type="Proteomes" id="UP000694863">
    <property type="component" value="Unplaced"/>
</dbReference>
<accession>A0AC55D2V7</accession>
<reference evidence="2" key="1">
    <citation type="submission" date="2025-08" db="UniProtKB">
        <authorList>
            <consortium name="RefSeq"/>
        </authorList>
    </citation>
    <scope>IDENTIFICATION</scope>
</reference>
<name>A0AC55D2V7_ECHTE</name>
<proteinExistence type="predicted"/>
<keyword evidence="1" id="KW-1185">Reference proteome</keyword>
<gene>
    <name evidence="2" type="primary">LOC115869552</name>
</gene>
<evidence type="ECO:0000313" key="1">
    <source>
        <dbReference type="Proteomes" id="UP000694863"/>
    </source>
</evidence>
<evidence type="ECO:0000313" key="2">
    <source>
        <dbReference type="RefSeq" id="XP_045146078.1"/>
    </source>
</evidence>
<organism evidence="1 2">
    <name type="scientific">Echinops telfairi</name>
    <name type="common">Lesser hedgehog tenrec</name>
    <dbReference type="NCBI Taxonomy" id="9371"/>
    <lineage>
        <taxon>Eukaryota</taxon>
        <taxon>Metazoa</taxon>
        <taxon>Chordata</taxon>
        <taxon>Craniata</taxon>
        <taxon>Vertebrata</taxon>
        <taxon>Euteleostomi</taxon>
        <taxon>Mammalia</taxon>
        <taxon>Eutheria</taxon>
        <taxon>Afrotheria</taxon>
        <taxon>Tenrecidae</taxon>
        <taxon>Tenrecinae</taxon>
        <taxon>Echinops</taxon>
    </lineage>
</organism>
<protein>
    <submittedName>
        <fullName evidence="2">60S ribosomal protein L37a-like</fullName>
    </submittedName>
</protein>
<dbReference type="RefSeq" id="XP_045146078.1">
    <property type="nucleotide sequence ID" value="XM_045290143.1"/>
</dbReference>